<feature type="compositionally biased region" description="Basic and acidic residues" evidence="5">
    <location>
        <begin position="300"/>
        <end position="343"/>
    </location>
</feature>
<keyword evidence="2" id="KW-0333">Golgi apparatus</keyword>
<evidence type="ECO:0000256" key="5">
    <source>
        <dbReference type="SAM" id="MobiDB-lite"/>
    </source>
</evidence>
<reference evidence="7 10" key="3">
    <citation type="journal article" date="2024" name="Microbiol. Resour. Announc.">
        <title>Genome annotations for the ascomycete fungi Trichoderma harzianum, Trichoderma aggressivum, and Purpureocillium lilacinum.</title>
        <authorList>
            <person name="Beijen E.P.W."/>
            <person name="Ohm R.A."/>
        </authorList>
    </citation>
    <scope>NUCLEOTIDE SEQUENCE [LARGE SCALE GENOMIC DNA]</scope>
    <source>
        <strain evidence="7 10">CBS 150709</strain>
    </source>
</reference>
<evidence type="ECO:0000256" key="3">
    <source>
        <dbReference type="ARBA" id="ARBA00023054"/>
    </source>
</evidence>
<sequence>MAAPGKQSRWGSFLSQAVAGVESRLDNILAEADDSSQQKPSPAAAPASSPKPAQLAAPAKPTPGSSRSSSTNRTNDRLQARLAKAMAGKNPPGGTDSKGTPSPRSSVDASSRPSMERPSTDKEQQGQTDTPRPESPAAGAPSTDAPPEIIEPQDQPSDVDAQDKQPSDQESPADNAIATSNSTSNGDTNNAARQQNSQEPITKAVLSDLAKDMEEIKQRQQEEIQGYVERVDSLQAKLQYLSKTAADTAKKTAGSAPSGSMERKLAEKDEKIALLMEEGGKLSSAEQKFRMTIRKLRQQMAEHEKQTEDLKKARDKAMGDAESLRKRLDSAEGSEKRQEETKRATAALQKEIDALKKERTKRDEAYRKLEQDTKTKAEQSEAASTEALNKALAAERAKQKELEDANAALRAEKEALSDKARLEGIEWSEKLERAAQRSGKVEEELKAELRSMESKLEAMRTAAEEASSGSGGEAQVKMFRQIETLQSQYATARENWQGIESSLLAKAATLEKERDEAQRRESEMRKKARDAASRNRSLEDELADLQPALTTARHELESFRDQVAELKALSKKTQEALEQARADLEKARQRQISQDDGADAERRQWLDDVAGATHRGQQSRPDSPLLSVSRTFSSELLGGLPLPGKPRRTPTSGSNPDSPAEAMSPMRRLSGQPPLRPAVPSTVGSGPPPAPFSPFEPPTDAPQVPSPPTAERENGADEVASSSPRNIAQDMISVSTVAAGPSVQLVERMSAAIRRLEAEKVAAKEEMARICNQRDEARGDMVGLMKELEEAKDAAKKVPHLEEQVTQLDSRYQTTLEMLGEKSELVEELRADVQDVKAMYRELVERTVQK</sequence>
<feature type="compositionally biased region" description="Basic and acidic residues" evidence="5">
    <location>
        <begin position="393"/>
        <end position="403"/>
    </location>
</feature>
<dbReference type="InterPro" id="IPR022091">
    <property type="entry name" value="TMF_TATA-bd"/>
</dbReference>
<feature type="domain" description="TATA element modulatory factor 1 TATA binding" evidence="6">
    <location>
        <begin position="733"/>
        <end position="846"/>
    </location>
</feature>
<gene>
    <name evidence="7" type="ORF">Purlil1_6978</name>
    <name evidence="8" type="ORF">VFPBJ_04036</name>
</gene>
<feature type="compositionally biased region" description="Basic and acidic residues" evidence="5">
    <location>
        <begin position="509"/>
        <end position="539"/>
    </location>
</feature>
<keyword evidence="3 4" id="KW-0175">Coiled coil</keyword>
<feature type="region of interest" description="Disordered" evidence="5">
    <location>
        <begin position="246"/>
        <end position="265"/>
    </location>
</feature>
<dbReference type="OrthoDB" id="74178at2759"/>
<feature type="compositionally biased region" description="Basic and acidic residues" evidence="5">
    <location>
        <begin position="572"/>
        <end position="588"/>
    </location>
</feature>
<feature type="compositionally biased region" description="Pro residues" evidence="5">
    <location>
        <begin position="686"/>
        <end position="708"/>
    </location>
</feature>
<dbReference type="GO" id="GO:0005794">
    <property type="term" value="C:Golgi apparatus"/>
    <property type="evidence" value="ECO:0007669"/>
    <property type="project" value="UniProtKB-SubCell"/>
</dbReference>
<feature type="compositionally biased region" description="Low complexity" evidence="5">
    <location>
        <begin position="178"/>
        <end position="192"/>
    </location>
</feature>
<keyword evidence="10" id="KW-1185">Reference proteome</keyword>
<dbReference type="Proteomes" id="UP001287286">
    <property type="component" value="Unassembled WGS sequence"/>
</dbReference>
<organism evidence="8 9">
    <name type="scientific">Purpureocillium lilacinum</name>
    <name type="common">Paecilomyces lilacinus</name>
    <dbReference type="NCBI Taxonomy" id="33203"/>
    <lineage>
        <taxon>Eukaryota</taxon>
        <taxon>Fungi</taxon>
        <taxon>Dikarya</taxon>
        <taxon>Ascomycota</taxon>
        <taxon>Pezizomycotina</taxon>
        <taxon>Sordariomycetes</taxon>
        <taxon>Hypocreomycetidae</taxon>
        <taxon>Hypocreales</taxon>
        <taxon>Ophiocordycipitaceae</taxon>
        <taxon>Purpureocillium</taxon>
    </lineage>
</organism>
<dbReference type="Pfam" id="PF12329">
    <property type="entry name" value="TMF_DNA_bd"/>
    <property type="match status" value="1"/>
</dbReference>
<feature type="compositionally biased region" description="Low complexity" evidence="5">
    <location>
        <begin position="35"/>
        <end position="73"/>
    </location>
</feature>
<evidence type="ECO:0000313" key="9">
    <source>
        <dbReference type="Proteomes" id="UP000078240"/>
    </source>
</evidence>
<feature type="coiled-coil region" evidence="4">
    <location>
        <begin position="746"/>
        <end position="846"/>
    </location>
</feature>
<evidence type="ECO:0000256" key="4">
    <source>
        <dbReference type="SAM" id="Coils"/>
    </source>
</evidence>
<proteinExistence type="predicted"/>
<feature type="region of interest" description="Disordered" evidence="5">
    <location>
        <begin position="508"/>
        <end position="546"/>
    </location>
</feature>
<dbReference type="GO" id="GO:0005783">
    <property type="term" value="C:endoplasmic reticulum"/>
    <property type="evidence" value="ECO:0007669"/>
    <property type="project" value="TreeGrafter"/>
</dbReference>
<feature type="compositionally biased region" description="Basic and acidic residues" evidence="5">
    <location>
        <begin position="350"/>
        <end position="379"/>
    </location>
</feature>
<dbReference type="EMBL" id="JAWRVI010000023">
    <property type="protein sequence ID" value="KAK4088767.1"/>
    <property type="molecule type" value="Genomic_DNA"/>
</dbReference>
<feature type="compositionally biased region" description="Polar residues" evidence="5">
    <location>
        <begin position="615"/>
        <end position="634"/>
    </location>
</feature>
<dbReference type="InterPro" id="IPR052602">
    <property type="entry name" value="Growth_transcription_reg"/>
</dbReference>
<name>A0A179GUK0_PURLI</name>
<accession>A0A179GUK0</accession>
<feature type="compositionally biased region" description="Basic and acidic residues" evidence="5">
    <location>
        <begin position="114"/>
        <end position="124"/>
    </location>
</feature>
<dbReference type="Proteomes" id="UP000078240">
    <property type="component" value="Unassembled WGS sequence"/>
</dbReference>
<reference evidence="7" key="2">
    <citation type="submission" date="2023-11" db="EMBL/GenBank/DDBJ databases">
        <authorList>
            <person name="Beijen E."/>
            <person name="Ohm R.A."/>
        </authorList>
    </citation>
    <scope>NUCLEOTIDE SEQUENCE</scope>
    <source>
        <strain evidence="7">CBS 150709</strain>
    </source>
</reference>
<dbReference type="PANTHER" id="PTHR46515:SF1">
    <property type="entry name" value="TATA ELEMENT MODULATORY FACTOR"/>
    <property type="match status" value="1"/>
</dbReference>
<comment type="caution">
    <text evidence="8">The sequence shown here is derived from an EMBL/GenBank/DDBJ whole genome shotgun (WGS) entry which is preliminary data.</text>
</comment>
<evidence type="ECO:0000256" key="1">
    <source>
        <dbReference type="ARBA" id="ARBA00004555"/>
    </source>
</evidence>
<evidence type="ECO:0000313" key="10">
    <source>
        <dbReference type="Proteomes" id="UP001287286"/>
    </source>
</evidence>
<dbReference type="InterPro" id="IPR022092">
    <property type="entry name" value="TMF_DNA-bd"/>
</dbReference>
<comment type="subcellular location">
    <subcellularLocation>
        <location evidence="1">Golgi apparatus</location>
    </subcellularLocation>
</comment>
<evidence type="ECO:0000313" key="7">
    <source>
        <dbReference type="EMBL" id="KAK4088767.1"/>
    </source>
</evidence>
<evidence type="ECO:0000256" key="2">
    <source>
        <dbReference type="ARBA" id="ARBA00023034"/>
    </source>
</evidence>
<protein>
    <submittedName>
        <fullName evidence="8">M protein repeat protein</fullName>
    </submittedName>
</protein>
<feature type="region of interest" description="Disordered" evidence="5">
    <location>
        <begin position="28"/>
        <end position="206"/>
    </location>
</feature>
<feature type="region of interest" description="Disordered" evidence="5">
    <location>
        <begin position="572"/>
        <end position="727"/>
    </location>
</feature>
<feature type="region of interest" description="Disordered" evidence="5">
    <location>
        <begin position="297"/>
        <end position="404"/>
    </location>
</feature>
<evidence type="ECO:0000259" key="6">
    <source>
        <dbReference type="Pfam" id="PF12325"/>
    </source>
</evidence>
<dbReference type="EMBL" id="LSBH01000003">
    <property type="protein sequence ID" value="OAQ81452.1"/>
    <property type="molecule type" value="Genomic_DNA"/>
</dbReference>
<dbReference type="Pfam" id="PF12325">
    <property type="entry name" value="TMF_TATA_bd"/>
    <property type="match status" value="1"/>
</dbReference>
<dbReference type="AlphaFoldDB" id="A0A179GUK0"/>
<dbReference type="PANTHER" id="PTHR46515">
    <property type="entry name" value="TATA ELEMENT MODULATORY FACTOR TMF1"/>
    <property type="match status" value="1"/>
</dbReference>
<reference evidence="8 9" key="1">
    <citation type="submission" date="2016-01" db="EMBL/GenBank/DDBJ databases">
        <title>Biosynthesis of antibiotic leucinostatins and their inhibition on Phytophthora in bio-control Purpureocillium lilacinum.</title>
        <authorList>
            <person name="Wang G."/>
            <person name="Liu Z."/>
            <person name="Lin R."/>
            <person name="Li E."/>
            <person name="Mao Z."/>
            <person name="Ling J."/>
            <person name="Yin W."/>
            <person name="Xie B."/>
        </authorList>
    </citation>
    <scope>NUCLEOTIDE SEQUENCE [LARGE SCALE GENOMIC DNA]</scope>
    <source>
        <strain evidence="8">PLBJ-1</strain>
    </source>
</reference>
<feature type="compositionally biased region" description="Polar residues" evidence="5">
    <location>
        <begin position="97"/>
        <end position="113"/>
    </location>
</feature>
<evidence type="ECO:0000313" key="8">
    <source>
        <dbReference type="EMBL" id="OAQ81452.1"/>
    </source>
</evidence>